<evidence type="ECO:0000313" key="2">
    <source>
        <dbReference type="Proteomes" id="UP001166784"/>
    </source>
</evidence>
<dbReference type="Proteomes" id="UP001166784">
    <property type="component" value="Unassembled WGS sequence"/>
</dbReference>
<evidence type="ECO:0000313" key="1">
    <source>
        <dbReference type="EMBL" id="MCH6161429.1"/>
    </source>
</evidence>
<organism evidence="1 2">
    <name type="scientific">Streptomyces marispadix</name>
    <dbReference type="NCBI Taxonomy" id="2922868"/>
    <lineage>
        <taxon>Bacteria</taxon>
        <taxon>Bacillati</taxon>
        <taxon>Actinomycetota</taxon>
        <taxon>Actinomycetes</taxon>
        <taxon>Kitasatosporales</taxon>
        <taxon>Streptomycetaceae</taxon>
        <taxon>Streptomyces</taxon>
    </lineage>
</organism>
<name>A0ABS9SYQ9_9ACTN</name>
<reference evidence="1" key="1">
    <citation type="submission" date="2022-03" db="EMBL/GenBank/DDBJ databases">
        <authorList>
            <person name="Santos J.D.N."/>
            <person name="Kallscheuer N."/>
            <person name="Jogler C."/>
            <person name="Lage O.M."/>
        </authorList>
    </citation>
    <scope>NUCLEOTIDE SEQUENCE</scope>
    <source>
        <strain evidence="1">M600PL45_2</strain>
    </source>
</reference>
<protein>
    <submittedName>
        <fullName evidence="1">Uncharacterized protein</fullName>
    </submittedName>
</protein>
<comment type="caution">
    <text evidence="1">The sequence shown here is derived from an EMBL/GenBank/DDBJ whole genome shotgun (WGS) entry which is preliminary data.</text>
</comment>
<keyword evidence="2" id="KW-1185">Reference proteome</keyword>
<accession>A0ABS9SYQ9</accession>
<reference evidence="1" key="2">
    <citation type="journal article" date="2023" name="Int. J. Syst. Evol. Microbiol.">
        <title>Streptomyces marispadix sp. nov., isolated from marine beach sediment of the Northern Coast of Portugal.</title>
        <authorList>
            <person name="dos Santos J.D.N."/>
            <person name="Vitorino I.R."/>
            <person name="Kallscheuer N."/>
            <person name="Srivastava A."/>
            <person name="Krautwurst S."/>
            <person name="Marz M."/>
            <person name="Jogler C."/>
            <person name="Lobo Da Cunha A."/>
            <person name="Catita J."/>
            <person name="Goncalves H."/>
            <person name="Gonzalez I."/>
            <person name="Reyes F."/>
            <person name="Lage O.M."/>
        </authorList>
    </citation>
    <scope>NUCLEOTIDE SEQUENCE</scope>
    <source>
        <strain evidence="1">M600PL45_2</strain>
    </source>
</reference>
<gene>
    <name evidence="1" type="ORF">MMA15_13785</name>
</gene>
<proteinExistence type="predicted"/>
<sequence>MTHRANAPGRLCRCCYGFPVVAVTTGQLHDDGSRVTFRVACPACRGTGKTKPRRNAPAAAGGRA</sequence>
<dbReference type="EMBL" id="JAKWJU010000002">
    <property type="protein sequence ID" value="MCH6161429.1"/>
    <property type="molecule type" value="Genomic_DNA"/>
</dbReference>